<feature type="transmembrane region" description="Helical" evidence="1">
    <location>
        <begin position="93"/>
        <end position="110"/>
    </location>
</feature>
<feature type="transmembrane region" description="Helical" evidence="1">
    <location>
        <begin position="194"/>
        <end position="210"/>
    </location>
</feature>
<organism evidence="2 3">
    <name type="scientific">Ensifer adhaerens</name>
    <name type="common">Sinorhizobium morelense</name>
    <dbReference type="NCBI Taxonomy" id="106592"/>
    <lineage>
        <taxon>Bacteria</taxon>
        <taxon>Pseudomonadati</taxon>
        <taxon>Pseudomonadota</taxon>
        <taxon>Alphaproteobacteria</taxon>
        <taxon>Hyphomicrobiales</taxon>
        <taxon>Rhizobiaceae</taxon>
        <taxon>Sinorhizobium/Ensifer group</taxon>
        <taxon>Ensifer</taxon>
    </lineage>
</organism>
<feature type="transmembrane region" description="Helical" evidence="1">
    <location>
        <begin position="145"/>
        <end position="165"/>
    </location>
</feature>
<dbReference type="EMBL" id="CP098807">
    <property type="protein sequence ID" value="USJ23321.1"/>
    <property type="molecule type" value="Genomic_DNA"/>
</dbReference>
<evidence type="ECO:0000313" key="3">
    <source>
        <dbReference type="Proteomes" id="UP001055460"/>
    </source>
</evidence>
<reference evidence="2" key="1">
    <citation type="submission" date="2022-06" db="EMBL/GenBank/DDBJ databases">
        <title>Physiological and biochemical characterization and genomic elucidation of a strain of the genus Ensifer adhaerens M8 that combines arsenic oxidation and chromium reduction.</title>
        <authorList>
            <person name="Li X."/>
            <person name="Yu c."/>
        </authorList>
    </citation>
    <scope>NUCLEOTIDE SEQUENCE</scope>
    <source>
        <strain evidence="2">M8</strain>
    </source>
</reference>
<name>A0A9Q9D9V9_ENSAD</name>
<feature type="transmembrane region" description="Helical" evidence="1">
    <location>
        <begin position="360"/>
        <end position="379"/>
    </location>
</feature>
<feature type="transmembrane region" description="Helical" evidence="1">
    <location>
        <begin position="116"/>
        <end position="138"/>
    </location>
</feature>
<feature type="transmembrane region" description="Helical" evidence="1">
    <location>
        <begin position="273"/>
        <end position="293"/>
    </location>
</feature>
<evidence type="ECO:0000256" key="1">
    <source>
        <dbReference type="SAM" id="Phobius"/>
    </source>
</evidence>
<feature type="transmembrane region" description="Helical" evidence="1">
    <location>
        <begin position="216"/>
        <end position="232"/>
    </location>
</feature>
<proteinExistence type="predicted"/>
<feature type="transmembrane region" description="Helical" evidence="1">
    <location>
        <begin position="409"/>
        <end position="428"/>
    </location>
</feature>
<dbReference type="AlphaFoldDB" id="A0A9Q9D9V9"/>
<protein>
    <submittedName>
        <fullName evidence="2">Uncharacterized protein</fullName>
    </submittedName>
</protein>
<feature type="transmembrane region" description="Helical" evidence="1">
    <location>
        <begin position="440"/>
        <end position="458"/>
    </location>
</feature>
<dbReference type="RefSeq" id="WP_090296284.1">
    <property type="nucleotide sequence ID" value="NZ_CAXURO020000001.1"/>
</dbReference>
<dbReference type="OrthoDB" id="1082056at2"/>
<feature type="transmembrane region" description="Helical" evidence="1">
    <location>
        <begin position="300"/>
        <end position="320"/>
    </location>
</feature>
<accession>A0A9Q9D9V9</accession>
<feature type="transmembrane region" description="Helical" evidence="1">
    <location>
        <begin position="239"/>
        <end position="258"/>
    </location>
</feature>
<keyword evidence="1" id="KW-0472">Membrane</keyword>
<keyword evidence="1" id="KW-1133">Transmembrane helix</keyword>
<sequence>MSSGMAALPEMAATPRQRRLSSSLLGMVLAYGVPTVLFLVTQFMRAPDYLGRDNDDAMRLVEVRDLLAGQSWFDLTQPRLGLEGGTLMHWSRLIDLPIAGLMLIFRPFVGVEQAEVLALAIWPMALAVGLLAAMGLAGRRAGGTVAMHFCLGLTAIFIATSNRFLGGAIDHHNVQLVLAAVMAAMLVDRRYRALNYALAGAAAALAIAVGAETTPLVAVVCAIVACQWLWAGQTAARSTVAFGLSLAAGLSVIFFSTVPPRLYFVATCDNLSIAFYSLALTGGVLLALAAATVSHRAPALRFGALALCGLVVAAVALSVAPQCLGNPLAGLDPLLIELWLDHISEARSVTLIAAQEPTNIGAYYFTGAFASAICLWRILHRDRIDLHLVLLALVLSSLAIALVQVRGMAFSNLLAIVPMALLLADLRARSSGGTAGARASLLYVGALLVSVPAMWAVAGTLAEKGISGFAAAEAAVTNGEACLTDAALADIGRLAPSLVVGPSDIGATLLRRTEHRVLSAPYHRNAGGMLRELKIGLAEPEAAAVLLHQLGQPVLAFCAVDAQTQVIAARAPRGLYADLAAGRVPAFLSPLPVSEGSPIRLYTLAP</sequence>
<gene>
    <name evidence="2" type="ORF">NE863_18930</name>
</gene>
<evidence type="ECO:0000313" key="2">
    <source>
        <dbReference type="EMBL" id="USJ23321.1"/>
    </source>
</evidence>
<dbReference type="Proteomes" id="UP001055460">
    <property type="component" value="Chromosome"/>
</dbReference>
<feature type="transmembrane region" description="Helical" evidence="1">
    <location>
        <begin position="20"/>
        <end position="40"/>
    </location>
</feature>
<keyword evidence="1" id="KW-0812">Transmembrane</keyword>
<feature type="transmembrane region" description="Helical" evidence="1">
    <location>
        <begin position="386"/>
        <end position="403"/>
    </location>
</feature>